<gene>
    <name evidence="4" type="ORF">GCM10007877_11840</name>
</gene>
<dbReference type="Pfam" id="PF16537">
    <property type="entry name" value="T2SSB"/>
    <property type="match status" value="1"/>
</dbReference>
<dbReference type="EMBL" id="BSPD01000030">
    <property type="protein sequence ID" value="GLS25470.1"/>
    <property type="molecule type" value="Genomic_DNA"/>
</dbReference>
<feature type="domain" description="Type II secretion system protein GspB C-terminal" evidence="3">
    <location>
        <begin position="278"/>
        <end position="337"/>
    </location>
</feature>
<keyword evidence="2" id="KW-1133">Transmembrane helix</keyword>
<organism evidence="4 5">
    <name type="scientific">Marinibactrum halimedae</name>
    <dbReference type="NCBI Taxonomy" id="1444977"/>
    <lineage>
        <taxon>Bacteria</taxon>
        <taxon>Pseudomonadati</taxon>
        <taxon>Pseudomonadota</taxon>
        <taxon>Gammaproteobacteria</taxon>
        <taxon>Cellvibrionales</taxon>
        <taxon>Cellvibrionaceae</taxon>
        <taxon>Marinibactrum</taxon>
    </lineage>
</organism>
<dbReference type="Proteomes" id="UP001156870">
    <property type="component" value="Unassembled WGS sequence"/>
</dbReference>
<dbReference type="InterPro" id="IPR032389">
    <property type="entry name" value="GspB_C"/>
</dbReference>
<protein>
    <recommendedName>
        <fullName evidence="3">Type II secretion system protein GspB C-terminal domain-containing protein</fullName>
    </recommendedName>
</protein>
<evidence type="ECO:0000313" key="4">
    <source>
        <dbReference type="EMBL" id="GLS25470.1"/>
    </source>
</evidence>
<feature type="compositionally biased region" description="Polar residues" evidence="1">
    <location>
        <begin position="134"/>
        <end position="148"/>
    </location>
</feature>
<feature type="compositionally biased region" description="Basic and acidic residues" evidence="1">
    <location>
        <begin position="189"/>
        <end position="200"/>
    </location>
</feature>
<evidence type="ECO:0000313" key="5">
    <source>
        <dbReference type="Proteomes" id="UP001156870"/>
    </source>
</evidence>
<accession>A0AA37T1R1</accession>
<reference evidence="4 5" key="1">
    <citation type="journal article" date="2014" name="Int. J. Syst. Evol. Microbiol.">
        <title>Complete genome sequence of Corynebacterium casei LMG S-19264T (=DSM 44701T), isolated from a smear-ripened cheese.</title>
        <authorList>
            <consortium name="US DOE Joint Genome Institute (JGI-PGF)"/>
            <person name="Walter F."/>
            <person name="Albersmeier A."/>
            <person name="Kalinowski J."/>
            <person name="Ruckert C."/>
        </authorList>
    </citation>
    <scope>NUCLEOTIDE SEQUENCE [LARGE SCALE GENOMIC DNA]</scope>
    <source>
        <strain evidence="4 5">NBRC 110095</strain>
    </source>
</reference>
<feature type="transmembrane region" description="Helical" evidence="2">
    <location>
        <begin position="41"/>
        <end position="61"/>
    </location>
</feature>
<feature type="compositionally biased region" description="Polar residues" evidence="1">
    <location>
        <begin position="84"/>
        <end position="100"/>
    </location>
</feature>
<sequence length="344" mass="37633">MSYILDALQKSEQERQQQQQVPGLQTLHERQLGPRRSRLKAPWIMVTALSVALLSLVVFYFTSTPESRSASAKNMLFPVSWLGEQNRSEPSSKPSAPTARSSTSLPSNTLPSNGMGSHNSNSSAHTTSSNHNSVQTAATNNDLNYQNSEEARSGNETKTLSANEQSKTSNLSPAQQRIQALYSQNHREVAAPVKVSEKKPSKSSAPAQISSGVEPKKVVIGESDSNKASSTADDTPALDISQAEIDRIAQEVALTGTAESGNNFKRIDELPDAIRSEIPALKYTAHIYSAQTQKGFAIINGKKFYAGDQIDYELYLEKIDENGSVISYRGYFFHQPAMQSWDGF</sequence>
<feature type="compositionally biased region" description="Low complexity" evidence="1">
    <location>
        <begin position="101"/>
        <end position="133"/>
    </location>
</feature>
<feature type="compositionally biased region" description="Polar residues" evidence="1">
    <location>
        <begin position="156"/>
        <end position="175"/>
    </location>
</feature>
<evidence type="ECO:0000256" key="2">
    <source>
        <dbReference type="SAM" id="Phobius"/>
    </source>
</evidence>
<comment type="caution">
    <text evidence="4">The sequence shown here is derived from an EMBL/GenBank/DDBJ whole genome shotgun (WGS) entry which is preliminary data.</text>
</comment>
<feature type="region of interest" description="Disordered" evidence="1">
    <location>
        <begin position="189"/>
        <end position="235"/>
    </location>
</feature>
<evidence type="ECO:0000259" key="3">
    <source>
        <dbReference type="Pfam" id="PF16537"/>
    </source>
</evidence>
<keyword evidence="2" id="KW-0812">Transmembrane</keyword>
<dbReference type="RefSeq" id="WP_232592027.1">
    <property type="nucleotide sequence ID" value="NZ_BSPD01000030.1"/>
</dbReference>
<dbReference type="AlphaFoldDB" id="A0AA37T1R1"/>
<name>A0AA37T1R1_9GAMM</name>
<proteinExistence type="predicted"/>
<feature type="region of interest" description="Disordered" evidence="1">
    <location>
        <begin position="84"/>
        <end position="175"/>
    </location>
</feature>
<keyword evidence="5" id="KW-1185">Reference proteome</keyword>
<evidence type="ECO:0000256" key="1">
    <source>
        <dbReference type="SAM" id="MobiDB-lite"/>
    </source>
</evidence>
<dbReference type="GO" id="GO:0015627">
    <property type="term" value="C:type II protein secretion system complex"/>
    <property type="evidence" value="ECO:0007669"/>
    <property type="project" value="InterPro"/>
</dbReference>
<keyword evidence="2" id="KW-0472">Membrane</keyword>